<feature type="domain" description="Tubulin-folding cofactor D ARM repeats" evidence="5">
    <location>
        <begin position="270"/>
        <end position="510"/>
    </location>
</feature>
<dbReference type="GO" id="GO:0070830">
    <property type="term" value="P:bicellular tight junction assembly"/>
    <property type="evidence" value="ECO:0007669"/>
    <property type="project" value="TreeGrafter"/>
</dbReference>
<dbReference type="InterPro" id="IPR033162">
    <property type="entry name" value="TBCD"/>
</dbReference>
<dbReference type="Pfam" id="PF25767">
    <property type="entry name" value="ARM_TBCD_2nd"/>
    <property type="match status" value="1"/>
</dbReference>
<dbReference type="RefSeq" id="XP_011644705.1">
    <property type="nucleotide sequence ID" value="XM_011646403.2"/>
</dbReference>
<dbReference type="InterPro" id="IPR022577">
    <property type="entry name" value="TBCD_C"/>
</dbReference>
<dbReference type="InterPro" id="IPR058033">
    <property type="entry name" value="ARM_TBCD_2nd"/>
</dbReference>
<dbReference type="GO" id="GO:0005096">
    <property type="term" value="F:GTPase activator activity"/>
    <property type="evidence" value="ECO:0007669"/>
    <property type="project" value="InterPro"/>
</dbReference>
<dbReference type="GO" id="GO:0034333">
    <property type="term" value="P:adherens junction assembly"/>
    <property type="evidence" value="ECO:0007669"/>
    <property type="project" value="TreeGrafter"/>
</dbReference>
<feature type="domain" description="Tubulin-folding cofactor D C-terminal" evidence="4">
    <location>
        <begin position="866"/>
        <end position="1049"/>
    </location>
</feature>
<dbReference type="GO" id="GO:0007023">
    <property type="term" value="P:post-chaperonin tubulin folding pathway"/>
    <property type="evidence" value="ECO:0007669"/>
    <property type="project" value="InterPro"/>
</dbReference>
<dbReference type="PANTHER" id="PTHR12658">
    <property type="entry name" value="BETA-TUBULIN COFACTOR D"/>
    <property type="match status" value="1"/>
</dbReference>
<evidence type="ECO:0000256" key="2">
    <source>
        <dbReference type="ARBA" id="ARBA00015003"/>
    </source>
</evidence>
<evidence type="ECO:0000256" key="3">
    <source>
        <dbReference type="ARBA" id="ARBA00023186"/>
    </source>
</evidence>
<dbReference type="CTD" id="6904"/>
<proteinExistence type="inferred from homology"/>
<organism evidence="6 7">
    <name type="scientific">Pogonomyrmex barbatus</name>
    <name type="common">red harvester ant</name>
    <dbReference type="NCBI Taxonomy" id="144034"/>
    <lineage>
        <taxon>Eukaryota</taxon>
        <taxon>Metazoa</taxon>
        <taxon>Ecdysozoa</taxon>
        <taxon>Arthropoda</taxon>
        <taxon>Hexapoda</taxon>
        <taxon>Insecta</taxon>
        <taxon>Pterygota</taxon>
        <taxon>Neoptera</taxon>
        <taxon>Endopterygota</taxon>
        <taxon>Hymenoptera</taxon>
        <taxon>Apocrita</taxon>
        <taxon>Aculeata</taxon>
        <taxon>Formicoidea</taxon>
        <taxon>Formicidae</taxon>
        <taxon>Myrmicinae</taxon>
        <taxon>Pogonomyrmex</taxon>
    </lineage>
</organism>
<dbReference type="Pfam" id="PF12612">
    <property type="entry name" value="TFCD_C"/>
    <property type="match status" value="1"/>
</dbReference>
<evidence type="ECO:0000313" key="7">
    <source>
        <dbReference type="RefSeq" id="XP_011644705.1"/>
    </source>
</evidence>
<dbReference type="KEGG" id="pbar:105431905"/>
<dbReference type="GO" id="GO:0000226">
    <property type="term" value="P:microtubule cytoskeleton organization"/>
    <property type="evidence" value="ECO:0007669"/>
    <property type="project" value="TreeGrafter"/>
</dbReference>
<dbReference type="GO" id="GO:0007021">
    <property type="term" value="P:tubulin complex assembly"/>
    <property type="evidence" value="ECO:0007669"/>
    <property type="project" value="InterPro"/>
</dbReference>
<comment type="similarity">
    <text evidence="1">Belongs to the TBCD family.</text>
</comment>
<evidence type="ECO:0000256" key="1">
    <source>
        <dbReference type="ARBA" id="ARBA00006853"/>
    </source>
</evidence>
<dbReference type="InterPro" id="IPR011989">
    <property type="entry name" value="ARM-like"/>
</dbReference>
<reference evidence="7" key="1">
    <citation type="submission" date="2025-08" db="UniProtKB">
        <authorList>
            <consortium name="RefSeq"/>
        </authorList>
    </citation>
    <scope>IDENTIFICATION</scope>
</reference>
<dbReference type="Proteomes" id="UP000504615">
    <property type="component" value="Unplaced"/>
</dbReference>
<protein>
    <recommendedName>
        <fullName evidence="2">Tubulin-specific chaperone D</fullName>
    </recommendedName>
</protein>
<dbReference type="SUPFAM" id="SSF48371">
    <property type="entry name" value="ARM repeat"/>
    <property type="match status" value="2"/>
</dbReference>
<accession>A0A6I9WNN3</accession>
<gene>
    <name evidence="7" type="primary">LOC105431905</name>
</gene>
<dbReference type="AlphaFoldDB" id="A0A6I9WNN3"/>
<evidence type="ECO:0000259" key="4">
    <source>
        <dbReference type="Pfam" id="PF12612"/>
    </source>
</evidence>
<evidence type="ECO:0000259" key="5">
    <source>
        <dbReference type="Pfam" id="PF25767"/>
    </source>
</evidence>
<keyword evidence="3" id="KW-0143">Chaperone</keyword>
<sequence>MVLNDCADPEKVGCGFNAFREVDEVTDLIAELRRPDLTASLVERNRDRFNFILSQYQDQHHLLDPYLERILGSLLSIIKDDDTPENIKHNTFKYLFIIMSVKTYKKIVTYLPHEVVDLLPVLKMLEKQDPNDVETWETRYVLLVWLSIISKIPFPLSRLEMSENMDPEQTIIVRILKVCKLYCLSKDACAVAAVFLVANFLTRSDVKKLYLKEMIMWCLKCIENDPLRHGPLAVIASILKHSAREDVKPYSQMLLDNMLKLRLSDNPADLIRKFGIKVVQRIGLVLLKTKLASWRYQKTSRPISIMPNVKMDNIGNTENVIEIKKSISNDNEDQEIPPAIEDIIEQLIQGLRDKAITIRWSAAKGIGRITARLPVDLADDVLGFVLNLFSGRESDSAWHGGCLALAELGRRGLLLPHRLSDVIPVVLQALVFDEPRAYGSIGYLIRDAACYICWSFPRAYDSHIFERYVKEIAAMLLVVTCFDREINCRRAASAAFQENVGRQGNFPHGIDILTVADYFEVGVRSHTYLKISVQIAQYEEYTKPLIDHLVARKVTHWDTAIRELSARSLFNLTPADPHYMINTVLPALLDMLNSIDLNVRHGAVLATAEILEALHHHFNDKIENIIGITAVADIQDIVRTFRSRGQFKGLGGELMKQACALLIKKCSIVHFPIHFTDVIDDWQKLLEECLSHEVSAVKLKAAEAHTNFFIEYYVDIDYDARSAVVNRYLKALQSNNQPIRIGFAQAIGHFPLFVIRERVKDIIEALITCTHISENTLKWAQSRKEALHSLIMVLQTLGIDEVDKWQSFVPDLYNCYLLALKEYTIDSRGDIGAWVREAAMIGLHVLTNLVLQAKLLSVLNKDLMANIIGGIAQQAVERIDGIRAQAGTVFSALIHSDPPLPNIPHHNELKAIFPYNECKETIEWRMESATFPRFIKMLSFPPYKMNLLRGIIFSVGGLSESLVKYSSVSLFTYLQEIDEIGLKDLCENILNIFEESHKNERMIISILAFLDRLLSSGCIQSVLDDADNTIADRILTLLKQEIKYFSNMKLLISSINVFCQLLQIRGPVSKRAFCQLSIFLCHKYTSLRKTTAIRTYEALTVYGEEMDVAEEDLANILTKLNATDWEQPITDLRPIRNNLCELMKVPAPVLQIKSTN</sequence>
<dbReference type="GO" id="GO:0016328">
    <property type="term" value="C:lateral plasma membrane"/>
    <property type="evidence" value="ECO:0007669"/>
    <property type="project" value="TreeGrafter"/>
</dbReference>
<dbReference type="InterPro" id="IPR016024">
    <property type="entry name" value="ARM-type_fold"/>
</dbReference>
<dbReference type="OrthoDB" id="10253476at2759"/>
<dbReference type="GeneID" id="105431905"/>
<dbReference type="Pfam" id="PF23579">
    <property type="entry name" value="ARM_TBCD"/>
    <property type="match status" value="1"/>
</dbReference>
<dbReference type="GO" id="GO:0048487">
    <property type="term" value="F:beta-tubulin binding"/>
    <property type="evidence" value="ECO:0007669"/>
    <property type="project" value="InterPro"/>
</dbReference>
<evidence type="ECO:0000313" key="6">
    <source>
        <dbReference type="Proteomes" id="UP000504615"/>
    </source>
</evidence>
<name>A0A6I9WNN3_9HYME</name>
<dbReference type="Gene3D" id="1.25.10.10">
    <property type="entry name" value="Leucine-rich Repeat Variant"/>
    <property type="match status" value="2"/>
</dbReference>
<keyword evidence="6" id="KW-1185">Reference proteome</keyword>
<dbReference type="PANTHER" id="PTHR12658:SF0">
    <property type="entry name" value="TUBULIN-SPECIFIC CHAPERONE D"/>
    <property type="match status" value="1"/>
</dbReference>